<dbReference type="Pfam" id="PF07727">
    <property type="entry name" value="RVT_2"/>
    <property type="match status" value="1"/>
</dbReference>
<dbReference type="InterPro" id="IPR013103">
    <property type="entry name" value="RVT_2"/>
</dbReference>
<comment type="caution">
    <text evidence="2">The sequence shown here is derived from an EMBL/GenBank/DDBJ whole genome shotgun (WGS) entry which is preliminary data.</text>
</comment>
<protein>
    <recommendedName>
        <fullName evidence="1">Reverse transcriptase Ty1/copia-type domain-containing protein</fullName>
    </recommendedName>
</protein>
<feature type="domain" description="Reverse transcriptase Ty1/copia-type" evidence="1">
    <location>
        <begin position="13"/>
        <end position="252"/>
    </location>
</feature>
<dbReference type="EMBL" id="AVOT02108689">
    <property type="protein sequence ID" value="MBW0580911.1"/>
    <property type="molecule type" value="Genomic_DNA"/>
</dbReference>
<gene>
    <name evidence="2" type="ORF">O181_120626</name>
</gene>
<keyword evidence="3" id="KW-1185">Reference proteome</keyword>
<reference evidence="2" key="1">
    <citation type="submission" date="2021-03" db="EMBL/GenBank/DDBJ databases">
        <title>Draft genome sequence of rust myrtle Austropuccinia psidii MF-1, a brazilian biotype.</title>
        <authorList>
            <person name="Quecine M.C."/>
            <person name="Pachon D.M.R."/>
            <person name="Bonatelli M.L."/>
            <person name="Correr F.H."/>
            <person name="Franceschini L.M."/>
            <person name="Leite T.F."/>
            <person name="Margarido G.R.A."/>
            <person name="Almeida C.A."/>
            <person name="Ferrarezi J.A."/>
            <person name="Labate C.A."/>
        </authorList>
    </citation>
    <scope>NUCLEOTIDE SEQUENCE</scope>
    <source>
        <strain evidence="2">MF-1</strain>
    </source>
</reference>
<evidence type="ECO:0000259" key="1">
    <source>
        <dbReference type="Pfam" id="PF07727"/>
    </source>
</evidence>
<evidence type="ECO:0000313" key="2">
    <source>
        <dbReference type="EMBL" id="MBW0580911.1"/>
    </source>
</evidence>
<accession>A0A9Q3Q0R0</accession>
<name>A0A9Q3Q0R0_9BASI</name>
<organism evidence="2 3">
    <name type="scientific">Austropuccinia psidii MF-1</name>
    <dbReference type="NCBI Taxonomy" id="1389203"/>
    <lineage>
        <taxon>Eukaryota</taxon>
        <taxon>Fungi</taxon>
        <taxon>Dikarya</taxon>
        <taxon>Basidiomycota</taxon>
        <taxon>Pucciniomycotina</taxon>
        <taxon>Pucciniomycetes</taxon>
        <taxon>Pucciniales</taxon>
        <taxon>Sphaerophragmiaceae</taxon>
        <taxon>Austropuccinia</taxon>
    </lineage>
</organism>
<dbReference type="PANTHER" id="PTHR11439">
    <property type="entry name" value="GAG-POL-RELATED RETROTRANSPOSON"/>
    <property type="match status" value="1"/>
</dbReference>
<dbReference type="AlphaFoldDB" id="A0A9Q3Q0R0"/>
<evidence type="ECO:0000313" key="3">
    <source>
        <dbReference type="Proteomes" id="UP000765509"/>
    </source>
</evidence>
<proteinExistence type="predicted"/>
<sequence>MDAKYHSLTSHNTGELVPYPAKPAKVIGGMWRLSRKRNKHGEVYRYKARWVVLGNNQEHMLHYYDTWALVGRNETFKVMLSLVVNFNYIPYQFDIETAFLHGEMDALVYVKQVKGYEVKGKEGLVWKLHKSLNGTKQAPRMWKAKLTETLSNLGLASAQSDKSLFINNNKTLLLHFHVDEGFIISKTEDSITNFLDKLNSILKLKYKKKPTQHLGYNLNWSKNELKINQTDLIVKLLRQFSINECKPVKTPCNCNFLNEIGTNLSEDILELSKYSLKPNQCHWNALKHLLRYLNGTKDKCLVYKQQLIKEALTGWADADYANEKEDRKSITGYVILAFSNPICWLRHASLQPILFNDNSGAVTISKQALLNANTKHIEVRYQYVRDCVIKNLIKVVQVSTNDMIADVLTKPLGVVKLQEVYKQLHLEDPGGVLRIEENHLG</sequence>
<dbReference type="OrthoDB" id="2506833at2759"/>
<dbReference type="PANTHER" id="PTHR11439:SF483">
    <property type="entry name" value="PEPTIDE SYNTHASE GLIP-LIKE, PUTATIVE (AFU_ORTHOLOGUE AFUA_3G12920)-RELATED"/>
    <property type="match status" value="1"/>
</dbReference>
<dbReference type="CDD" id="cd09272">
    <property type="entry name" value="RNase_HI_RT_Ty1"/>
    <property type="match status" value="1"/>
</dbReference>
<dbReference type="Proteomes" id="UP000765509">
    <property type="component" value="Unassembled WGS sequence"/>
</dbReference>